<keyword evidence="1" id="KW-0067">ATP-binding</keyword>
<evidence type="ECO:0000313" key="2">
    <source>
        <dbReference type="Proteomes" id="UP001060215"/>
    </source>
</evidence>
<protein>
    <submittedName>
        <fullName evidence="1">DExH-box ATP-dependent RNA helicase DExH3</fullName>
    </submittedName>
</protein>
<dbReference type="EMBL" id="CM045766">
    <property type="protein sequence ID" value="KAI8002804.1"/>
    <property type="molecule type" value="Genomic_DNA"/>
</dbReference>
<comment type="caution">
    <text evidence="1">The sequence shown here is derived from an EMBL/GenBank/DDBJ whole genome shotgun (WGS) entry which is preliminary data.</text>
</comment>
<organism evidence="1 2">
    <name type="scientific">Camellia lanceoleosa</name>
    <dbReference type="NCBI Taxonomy" id="1840588"/>
    <lineage>
        <taxon>Eukaryota</taxon>
        <taxon>Viridiplantae</taxon>
        <taxon>Streptophyta</taxon>
        <taxon>Embryophyta</taxon>
        <taxon>Tracheophyta</taxon>
        <taxon>Spermatophyta</taxon>
        <taxon>Magnoliopsida</taxon>
        <taxon>eudicotyledons</taxon>
        <taxon>Gunneridae</taxon>
        <taxon>Pentapetalae</taxon>
        <taxon>asterids</taxon>
        <taxon>Ericales</taxon>
        <taxon>Theaceae</taxon>
        <taxon>Camellia</taxon>
    </lineage>
</organism>
<keyword evidence="1" id="KW-0378">Hydrolase</keyword>
<proteinExistence type="predicted"/>
<reference evidence="1 2" key="1">
    <citation type="journal article" date="2022" name="Plant J.">
        <title>Chromosome-level genome of Camellia lanceoleosa provides a valuable resource for understanding genome evolution and self-incompatibility.</title>
        <authorList>
            <person name="Gong W."/>
            <person name="Xiao S."/>
            <person name="Wang L."/>
            <person name="Liao Z."/>
            <person name="Chang Y."/>
            <person name="Mo W."/>
            <person name="Hu G."/>
            <person name="Li W."/>
            <person name="Zhao G."/>
            <person name="Zhu H."/>
            <person name="Hu X."/>
            <person name="Ji K."/>
            <person name="Xiang X."/>
            <person name="Song Q."/>
            <person name="Yuan D."/>
            <person name="Jin S."/>
            <person name="Zhang L."/>
        </authorList>
    </citation>
    <scope>NUCLEOTIDE SEQUENCE [LARGE SCALE GENOMIC DNA]</scope>
    <source>
        <strain evidence="1">SQ_2022a</strain>
    </source>
</reference>
<accession>A0ACC0GP93</accession>
<evidence type="ECO:0000313" key="1">
    <source>
        <dbReference type="EMBL" id="KAI8002804.1"/>
    </source>
</evidence>
<keyword evidence="2" id="KW-1185">Reference proteome</keyword>
<dbReference type="Proteomes" id="UP001060215">
    <property type="component" value="Chromosome 9"/>
</dbReference>
<feature type="non-terminal residue" evidence="1">
    <location>
        <position position="369"/>
    </location>
</feature>
<keyword evidence="1" id="KW-0347">Helicase</keyword>
<gene>
    <name evidence="1" type="ORF">LOK49_LG08G02816</name>
</gene>
<keyword evidence="1" id="KW-0547">Nucleotide-binding</keyword>
<name>A0ACC0GP93_9ERIC</name>
<sequence length="369" mass="42268">MKRSNWFKALALRLVHPIPPKNKEKSISLKTIEDSQNSVNAQEPKIPYPWLVFNDKDKVNSVFLRDSTAVSDSVLLLFGGKISRGGLDGHLKMLGGYLEFFMKPSLADTYLRLKNELEELIQMKKAVDHMAMLLKKSKKKRQVDATKWRRYLFQLEDELGPELLPRQDRFDPITDSNTIRNDLIRHMVYGKEESMFHLKRISSWSFDEKLFLQSLFKVLVSVSETSSIILYIRDVERLLQSQRLYKLFDRMLKKLSGSVVILGSRMLDPDEDCEEVDDRIAEVLAANDLECDDLGSICNADAMVLGNYIEEIVVSAISDHLMNNNDPMYRNGKLVISSKSLSHGLSIFQEGRTGRKDSLKLETNAESSK</sequence>